<feature type="signal peptide" evidence="1">
    <location>
        <begin position="1"/>
        <end position="23"/>
    </location>
</feature>
<keyword evidence="3" id="KW-1185">Reference proteome</keyword>
<reference evidence="3" key="1">
    <citation type="journal article" date="2019" name="Int. J. Syst. Evol. Microbiol.">
        <title>The Global Catalogue of Microorganisms (GCM) 10K type strain sequencing project: providing services to taxonomists for standard genome sequencing and annotation.</title>
        <authorList>
            <consortium name="The Broad Institute Genomics Platform"/>
            <consortium name="The Broad Institute Genome Sequencing Center for Infectious Disease"/>
            <person name="Wu L."/>
            <person name="Ma J."/>
        </authorList>
    </citation>
    <scope>NUCLEOTIDE SEQUENCE [LARGE SCALE GENOMIC DNA]</scope>
    <source>
        <strain evidence="3">JCM 17978</strain>
    </source>
</reference>
<evidence type="ECO:0000256" key="1">
    <source>
        <dbReference type="SAM" id="SignalP"/>
    </source>
</evidence>
<comment type="caution">
    <text evidence="2">The sequence shown here is derived from an EMBL/GenBank/DDBJ whole genome shotgun (WGS) entry which is preliminary data.</text>
</comment>
<dbReference type="RefSeq" id="WP_376859944.1">
    <property type="nucleotide sequence ID" value="NZ_JBHSLA010000002.1"/>
</dbReference>
<gene>
    <name evidence="2" type="ORF">ACFPH8_07955</name>
</gene>
<dbReference type="EMBL" id="JBHSLA010000002">
    <property type="protein sequence ID" value="MFC5195261.1"/>
    <property type="molecule type" value="Genomic_DNA"/>
</dbReference>
<sequence>MKINHLLLALALVFCFSANSSFAQKDNKKVIYQDLEGEKICKRRFKKRLDAASFVQTRETENVIIKQLQPRIIEGQLTAIAQGSISKMVTAIETILQQKIDPDKNLLLHYYKQNDDIFKKDVTDALYWGFMDKHASEFASFLIGSKDSGISQDKEKHVFIDETNYLESTIFSEPNIQLYHLLIRPNGSYKLYYGEFDIVYTINGVLEYY</sequence>
<protein>
    <submittedName>
        <fullName evidence="2">Uncharacterized protein</fullName>
    </submittedName>
</protein>
<evidence type="ECO:0000313" key="2">
    <source>
        <dbReference type="EMBL" id="MFC5195261.1"/>
    </source>
</evidence>
<keyword evidence="1" id="KW-0732">Signal</keyword>
<evidence type="ECO:0000313" key="3">
    <source>
        <dbReference type="Proteomes" id="UP001596162"/>
    </source>
</evidence>
<feature type="chain" id="PRO_5045102656" evidence="1">
    <location>
        <begin position="24"/>
        <end position="209"/>
    </location>
</feature>
<accession>A0ABW0C5S1</accession>
<organism evidence="2 3">
    <name type="scientific">Bizionia hallyeonensis</name>
    <dbReference type="NCBI Taxonomy" id="1123757"/>
    <lineage>
        <taxon>Bacteria</taxon>
        <taxon>Pseudomonadati</taxon>
        <taxon>Bacteroidota</taxon>
        <taxon>Flavobacteriia</taxon>
        <taxon>Flavobacteriales</taxon>
        <taxon>Flavobacteriaceae</taxon>
        <taxon>Bizionia</taxon>
    </lineage>
</organism>
<dbReference type="Proteomes" id="UP001596162">
    <property type="component" value="Unassembled WGS sequence"/>
</dbReference>
<proteinExistence type="predicted"/>
<name>A0ABW0C5S1_9FLAO</name>